<reference evidence="1" key="2">
    <citation type="submission" date="2021-12" db="EMBL/GenBank/DDBJ databases">
        <title>Resequencing data analysis of finger millet.</title>
        <authorList>
            <person name="Hatakeyama M."/>
            <person name="Aluri S."/>
            <person name="Balachadran M.T."/>
            <person name="Sivarajan S.R."/>
            <person name="Poveda L."/>
            <person name="Shimizu-Inatsugi R."/>
            <person name="Schlapbach R."/>
            <person name="Sreeman S.M."/>
            <person name="Shimizu K.K."/>
        </authorList>
    </citation>
    <scope>NUCLEOTIDE SEQUENCE</scope>
</reference>
<reference evidence="1" key="1">
    <citation type="journal article" date="2018" name="DNA Res.">
        <title>Multiple hybrid de novo genome assembly of finger millet, an orphan allotetraploid crop.</title>
        <authorList>
            <person name="Hatakeyama M."/>
            <person name="Aluri S."/>
            <person name="Balachadran M.T."/>
            <person name="Sivarajan S.R."/>
            <person name="Patrignani A."/>
            <person name="Gruter S."/>
            <person name="Poveda L."/>
            <person name="Shimizu-Inatsugi R."/>
            <person name="Baeten J."/>
            <person name="Francoijs K.J."/>
            <person name="Nataraja K.N."/>
            <person name="Reddy Y.A.N."/>
            <person name="Phadnis S."/>
            <person name="Ravikumar R.L."/>
            <person name="Schlapbach R."/>
            <person name="Sreeman S.M."/>
            <person name="Shimizu K.K."/>
        </authorList>
    </citation>
    <scope>NUCLEOTIDE SEQUENCE</scope>
</reference>
<sequence length="120" mass="13394">MQPGRRTVANNTPNLSESLVGKLVWPASKCFSIGSVTGFLDNDFIAVCRMSKVSKHCSFSISLGSSVASVFLRLKYLSSTILQIFLRWFFFKPVHCSRSNTFNSCHRADDAIRVGILSKR</sequence>
<protein>
    <submittedName>
        <fullName evidence="1">Uncharacterized protein</fullName>
    </submittedName>
</protein>
<evidence type="ECO:0000313" key="2">
    <source>
        <dbReference type="Proteomes" id="UP001054889"/>
    </source>
</evidence>
<proteinExistence type="predicted"/>
<dbReference type="EMBL" id="BQKI01000078">
    <property type="protein sequence ID" value="GJN25763.1"/>
    <property type="molecule type" value="Genomic_DNA"/>
</dbReference>
<dbReference type="AlphaFoldDB" id="A0AAV5ETI5"/>
<name>A0AAV5ETI5_ELECO</name>
<evidence type="ECO:0000313" key="1">
    <source>
        <dbReference type="EMBL" id="GJN25763.1"/>
    </source>
</evidence>
<dbReference type="Proteomes" id="UP001054889">
    <property type="component" value="Unassembled WGS sequence"/>
</dbReference>
<accession>A0AAV5ETI5</accession>
<gene>
    <name evidence="1" type="primary">gb13634</name>
    <name evidence="1" type="ORF">PR202_gb13634</name>
</gene>
<comment type="caution">
    <text evidence="1">The sequence shown here is derived from an EMBL/GenBank/DDBJ whole genome shotgun (WGS) entry which is preliminary data.</text>
</comment>
<keyword evidence="2" id="KW-1185">Reference proteome</keyword>
<organism evidence="1 2">
    <name type="scientific">Eleusine coracana subsp. coracana</name>
    <dbReference type="NCBI Taxonomy" id="191504"/>
    <lineage>
        <taxon>Eukaryota</taxon>
        <taxon>Viridiplantae</taxon>
        <taxon>Streptophyta</taxon>
        <taxon>Embryophyta</taxon>
        <taxon>Tracheophyta</taxon>
        <taxon>Spermatophyta</taxon>
        <taxon>Magnoliopsida</taxon>
        <taxon>Liliopsida</taxon>
        <taxon>Poales</taxon>
        <taxon>Poaceae</taxon>
        <taxon>PACMAD clade</taxon>
        <taxon>Chloridoideae</taxon>
        <taxon>Cynodonteae</taxon>
        <taxon>Eleusininae</taxon>
        <taxon>Eleusine</taxon>
    </lineage>
</organism>